<keyword evidence="2" id="KW-0812">Transmembrane</keyword>
<feature type="transmembrane region" description="Helical" evidence="2">
    <location>
        <begin position="128"/>
        <end position="144"/>
    </location>
</feature>
<dbReference type="EMBL" id="BMMF01000006">
    <property type="protein sequence ID" value="GGK36422.1"/>
    <property type="molecule type" value="Genomic_DNA"/>
</dbReference>
<feature type="transmembrane region" description="Helical" evidence="2">
    <location>
        <begin position="177"/>
        <end position="205"/>
    </location>
</feature>
<sequence>MADTTDADFTATPHRADAARPRSEPIVRTITRDDVRAALSEGLSDFRAAPRFGLFFGAVYALGGIALVILTAYSGMGYLAYPLAAGFALIGPFVAVGLYEVSRRRETGEALAFGPVLGVVFSQSKRELGWMAFVTLFVMIIWMYQVRLLLAIFLGFQSFATLGDFLTVVFTTPEGLMFLVVGNLVGAVLAAALFSLTVVSFPLLLDRDVDFITAMITSVKAVVTNPKPMLGWAAFIVATLVLAIVPFFLGLLIVLPALGHATWRLYRRLVEPAPESAEAA</sequence>
<feature type="region of interest" description="Disordered" evidence="1">
    <location>
        <begin position="1"/>
        <end position="22"/>
    </location>
</feature>
<protein>
    <submittedName>
        <fullName evidence="3">Membrane protein</fullName>
    </submittedName>
</protein>
<dbReference type="Proteomes" id="UP000600449">
    <property type="component" value="Unassembled WGS sequence"/>
</dbReference>
<dbReference type="RefSeq" id="WP_188913245.1">
    <property type="nucleotide sequence ID" value="NZ_BMMF01000006.1"/>
</dbReference>
<proteinExistence type="predicted"/>
<accession>A0A917Q8W7</accession>
<keyword evidence="2" id="KW-1133">Transmembrane helix</keyword>
<organism evidence="3 4">
    <name type="scientific">Salinarimonas ramus</name>
    <dbReference type="NCBI Taxonomy" id="690164"/>
    <lineage>
        <taxon>Bacteria</taxon>
        <taxon>Pseudomonadati</taxon>
        <taxon>Pseudomonadota</taxon>
        <taxon>Alphaproteobacteria</taxon>
        <taxon>Hyphomicrobiales</taxon>
        <taxon>Salinarimonadaceae</taxon>
        <taxon>Salinarimonas</taxon>
    </lineage>
</organism>
<evidence type="ECO:0000313" key="4">
    <source>
        <dbReference type="Proteomes" id="UP000600449"/>
    </source>
</evidence>
<feature type="compositionally biased region" description="Low complexity" evidence="1">
    <location>
        <begin position="1"/>
        <end position="12"/>
    </location>
</feature>
<feature type="transmembrane region" description="Helical" evidence="2">
    <location>
        <begin position="232"/>
        <end position="258"/>
    </location>
</feature>
<comment type="caution">
    <text evidence="3">The sequence shown here is derived from an EMBL/GenBank/DDBJ whole genome shotgun (WGS) entry which is preliminary data.</text>
</comment>
<evidence type="ECO:0000256" key="1">
    <source>
        <dbReference type="SAM" id="MobiDB-lite"/>
    </source>
</evidence>
<dbReference type="AlphaFoldDB" id="A0A917Q8W7"/>
<evidence type="ECO:0000313" key="3">
    <source>
        <dbReference type="EMBL" id="GGK36422.1"/>
    </source>
</evidence>
<feature type="transmembrane region" description="Helical" evidence="2">
    <location>
        <begin position="52"/>
        <end position="73"/>
    </location>
</feature>
<gene>
    <name evidence="3" type="ORF">GCM10011322_24290</name>
</gene>
<dbReference type="InterPro" id="IPR018692">
    <property type="entry name" value="DUF2189"/>
</dbReference>
<reference evidence="3 4" key="1">
    <citation type="journal article" date="2014" name="Int. J. Syst. Evol. Microbiol.">
        <title>Complete genome sequence of Corynebacterium casei LMG S-19264T (=DSM 44701T), isolated from a smear-ripened cheese.</title>
        <authorList>
            <consortium name="US DOE Joint Genome Institute (JGI-PGF)"/>
            <person name="Walter F."/>
            <person name="Albersmeier A."/>
            <person name="Kalinowski J."/>
            <person name="Ruckert C."/>
        </authorList>
    </citation>
    <scope>NUCLEOTIDE SEQUENCE [LARGE SCALE GENOMIC DNA]</scope>
    <source>
        <strain evidence="3 4">CGMCC 1.9161</strain>
    </source>
</reference>
<keyword evidence="2" id="KW-0472">Membrane</keyword>
<dbReference type="Pfam" id="PF09955">
    <property type="entry name" value="DUF2189"/>
    <property type="match status" value="1"/>
</dbReference>
<feature type="transmembrane region" description="Helical" evidence="2">
    <location>
        <begin position="79"/>
        <end position="99"/>
    </location>
</feature>
<feature type="transmembrane region" description="Helical" evidence="2">
    <location>
        <begin position="150"/>
        <end position="170"/>
    </location>
</feature>
<keyword evidence="4" id="KW-1185">Reference proteome</keyword>
<evidence type="ECO:0000256" key="2">
    <source>
        <dbReference type="SAM" id="Phobius"/>
    </source>
</evidence>
<name>A0A917Q8W7_9HYPH</name>